<dbReference type="Pfam" id="PF03706">
    <property type="entry name" value="LPG_synthase_TM"/>
    <property type="match status" value="1"/>
</dbReference>
<keyword evidence="8" id="KW-1185">Reference proteome</keyword>
<evidence type="ECO:0000256" key="4">
    <source>
        <dbReference type="ARBA" id="ARBA00022989"/>
    </source>
</evidence>
<dbReference type="InterPro" id="IPR022791">
    <property type="entry name" value="L-PG_synthase/AglD"/>
</dbReference>
<dbReference type="STRING" id="1123380.SAMN02745199_0883"/>
<keyword evidence="4 6" id="KW-1133">Transmembrane helix</keyword>
<evidence type="ECO:0000256" key="3">
    <source>
        <dbReference type="ARBA" id="ARBA00022692"/>
    </source>
</evidence>
<feature type="transmembrane region" description="Helical" evidence="6">
    <location>
        <begin position="7"/>
        <end position="26"/>
    </location>
</feature>
<feature type="transmembrane region" description="Helical" evidence="6">
    <location>
        <begin position="295"/>
        <end position="320"/>
    </location>
</feature>
<feature type="transmembrane region" description="Helical" evidence="6">
    <location>
        <begin position="218"/>
        <end position="238"/>
    </location>
</feature>
<feature type="transmembrane region" description="Helical" evidence="6">
    <location>
        <begin position="77"/>
        <end position="95"/>
    </location>
</feature>
<dbReference type="PANTHER" id="PTHR37693">
    <property type="entry name" value="PHOSPHATIDYLGLYCEROL LYSYLTRANSFERASE"/>
    <property type="match status" value="1"/>
</dbReference>
<evidence type="ECO:0000256" key="6">
    <source>
        <dbReference type="SAM" id="Phobius"/>
    </source>
</evidence>
<feature type="transmembrane region" description="Helical" evidence="6">
    <location>
        <begin position="250"/>
        <end position="269"/>
    </location>
</feature>
<keyword evidence="5 6" id="KW-0472">Membrane</keyword>
<dbReference type="OrthoDB" id="9810654at2"/>
<evidence type="ECO:0000313" key="7">
    <source>
        <dbReference type="EMBL" id="SHH38068.1"/>
    </source>
</evidence>
<protein>
    <recommendedName>
        <fullName evidence="9">Lysylphosphatidylglycerol synthase TM region</fullName>
    </recommendedName>
</protein>
<evidence type="ECO:0000256" key="1">
    <source>
        <dbReference type="ARBA" id="ARBA00004651"/>
    </source>
</evidence>
<dbReference type="GO" id="GO:0005886">
    <property type="term" value="C:plasma membrane"/>
    <property type="evidence" value="ECO:0007669"/>
    <property type="project" value="UniProtKB-SubCell"/>
</dbReference>
<dbReference type="Proteomes" id="UP000242592">
    <property type="component" value="Unassembled WGS sequence"/>
</dbReference>
<organism evidence="7 8">
    <name type="scientific">Thermosipho atlanticus DSM 15807</name>
    <dbReference type="NCBI Taxonomy" id="1123380"/>
    <lineage>
        <taxon>Bacteria</taxon>
        <taxon>Thermotogati</taxon>
        <taxon>Thermotogota</taxon>
        <taxon>Thermotogae</taxon>
        <taxon>Thermotogales</taxon>
        <taxon>Fervidobacteriaceae</taxon>
        <taxon>Thermosipho</taxon>
    </lineage>
</organism>
<keyword evidence="2" id="KW-1003">Cell membrane</keyword>
<dbReference type="PANTHER" id="PTHR37693:SF1">
    <property type="entry name" value="INTEGRAL MEMBRANE PROTEIN"/>
    <property type="match status" value="1"/>
</dbReference>
<name>A0A1M5SIG7_9BACT</name>
<reference evidence="8" key="1">
    <citation type="submission" date="2016-11" db="EMBL/GenBank/DDBJ databases">
        <authorList>
            <person name="Varghese N."/>
            <person name="Submissions S."/>
        </authorList>
    </citation>
    <scope>NUCLEOTIDE SEQUENCE [LARGE SCALE GENOMIC DNA]</scope>
    <source>
        <strain evidence="8">DSM 15807</strain>
    </source>
</reference>
<dbReference type="RefSeq" id="WP_073072663.1">
    <property type="nucleotide sequence ID" value="NZ_FQXN01000003.1"/>
</dbReference>
<sequence>MKGIYKKVFLSLIISFSIIIILQLIFSKNYNIFLIFKFPLDILIFDFFLLCLIYLVNAFRLQIMLIFFNYKIPFSESFKNIFFGAFFTFITPMSIGGQPYQIYHLIKNKVKGEDATNIIISKTLEISFVILFLDLIFIKKVLKIMPKSFGLSVILIGFFIGLAISTSIILSFFNRKLLKKFLLFLIKIFKLQYTETEVDNWIDNLQNSIKTLWLKNPWLLFVDMSLYFITTLLYNSILYSIIKYYYQTNISFFTLLGILVMMNTVAYYVPTPGSSGGIESTYQIVFSELFGNANAINIITIYRLVTFYIPLILGTIFFTITGKKDKIVKENGGE</sequence>
<feature type="transmembrane region" description="Helical" evidence="6">
    <location>
        <begin position="32"/>
        <end position="56"/>
    </location>
</feature>
<dbReference type="EMBL" id="FQXN01000003">
    <property type="protein sequence ID" value="SHH38068.1"/>
    <property type="molecule type" value="Genomic_DNA"/>
</dbReference>
<accession>A0A1M5SIG7</accession>
<dbReference type="AlphaFoldDB" id="A0A1M5SIG7"/>
<proteinExistence type="predicted"/>
<gene>
    <name evidence="7" type="ORF">SAMN02745199_0883</name>
</gene>
<evidence type="ECO:0000256" key="2">
    <source>
        <dbReference type="ARBA" id="ARBA00022475"/>
    </source>
</evidence>
<dbReference type="NCBIfam" id="TIGR00374">
    <property type="entry name" value="flippase-like domain"/>
    <property type="match status" value="1"/>
</dbReference>
<evidence type="ECO:0008006" key="9">
    <source>
        <dbReference type="Google" id="ProtNLM"/>
    </source>
</evidence>
<feature type="transmembrane region" description="Helical" evidence="6">
    <location>
        <begin position="115"/>
        <end position="137"/>
    </location>
</feature>
<keyword evidence="3 6" id="KW-0812">Transmembrane</keyword>
<comment type="subcellular location">
    <subcellularLocation>
        <location evidence="1">Cell membrane</location>
        <topology evidence="1">Multi-pass membrane protein</topology>
    </subcellularLocation>
</comment>
<feature type="transmembrane region" description="Helical" evidence="6">
    <location>
        <begin position="149"/>
        <end position="173"/>
    </location>
</feature>
<evidence type="ECO:0000313" key="8">
    <source>
        <dbReference type="Proteomes" id="UP000242592"/>
    </source>
</evidence>
<evidence type="ECO:0000256" key="5">
    <source>
        <dbReference type="ARBA" id="ARBA00023136"/>
    </source>
</evidence>